<evidence type="ECO:0000256" key="1">
    <source>
        <dbReference type="SAM" id="MobiDB-lite"/>
    </source>
</evidence>
<dbReference type="STRING" id="453304.ATC03_04790"/>
<sequence length="1106" mass="109491">MAANTRERRTIRGRAAEIAAALLAAGALVAAMCIAPASAAEVDTWGTFSLSAAPYTGAVAMPGNFPATTFTSTSSTATVVSGASTWQAASTPVGVEFGSSLNRTYLNQRPAANNAASPAITTYTFASPTPASGWAFVLGDIDADQVTLSATGADGAPVPVEGLGYQESYNSCHRSGGPSCDALNLNDRPSWTDDGSTGLLLGNPTAADTEGGTAWFAPNVPLTSLTMRYQWRNGFPIYQTWFVAKTFTAGGTVTLDDAPLAGATVTVFDEAGAVVGTAVTAASGTWSLPSLIATGTYRATVAPPTGIAPLPDRTFSLVDSDAAEIDFPFDTPPPPLAGTDEVSTLQGIAVDLPLLENDAGGSEDFPLVADSVRFELPGGAPAGTVLAPDAKRLTVPGEGVWTVDVAGTATFAPEPGFTGEATPVPYTVADTRGGTGSASATATVTPVTPAGGDDPFATPMGAPVRNPVLDNDVPGDPSVPIDRTSFAFQLPPGAPAGSTLAADGKSLVIAGEGSYEIGDDFWVTFTPEPAFSGVATAVPYTVADANGTLANAEITVTVSAVAQPIGTIDQTSTLQGVPVSGPILANDAASSATETLLPETIRYALPPAAPAGSSVSADGRTLTIGGEGVYTVDPATGEATFAPDPTFVGIATPAPYSVQDSAGLTATATIVVTVLAVTPAAVPDAATTAQGATIVVEPLTNDEPGTAAIAIVPGSLALQLPAGAPPGSTISPEGVVTIAGEGAYAPDGLGGVAFTPLPTFIGEATPVPYTVADENGTVSASVISISVTAVVPETTPDAATTPQATPITVDLLANDVPGDEAVPLTPSSVALLLPPGAPAGTVLGADGRSLVVPGEGEYAVDAATGLVSFDPVASFVGEATRVPYTVVDANGTSAEGELAISVTAVTPVAGVDNATTPFGEPLVIDLLANDVSGNEVDGGAPAPLVAGSVRLELPVGSDPAALSADGRTLTLDGVGTFTVDATSGAVAFVPAAGFSGLTPVVPYTVLDTNGTLARASVRVVVAEAPVGPPVEPPVDPPPASGTPGAPGPPAGASSGLPATGVDPAPGGVAAALLLAAGLLLVARRTLVARRPTVECARARRSGPRGR</sequence>
<feature type="domain" description="CshA" evidence="3">
    <location>
        <begin position="390"/>
        <end position="444"/>
    </location>
</feature>
<dbReference type="Proteomes" id="UP000078437">
    <property type="component" value="Chromosome"/>
</dbReference>
<feature type="compositionally biased region" description="Low complexity" evidence="1">
    <location>
        <begin position="1050"/>
        <end position="1059"/>
    </location>
</feature>
<protein>
    <recommendedName>
        <fullName evidence="3">CshA domain-containing protein</fullName>
    </recommendedName>
</protein>
<dbReference type="AlphaFoldDB" id="A0A191WD67"/>
<dbReference type="NCBIfam" id="TIGR04225">
    <property type="entry name" value="CshA_fibril_rpt"/>
    <property type="match status" value="3"/>
</dbReference>
<dbReference type="RefSeq" id="WP_067873781.1">
    <property type="nucleotide sequence ID" value="NZ_CP013979.1"/>
</dbReference>
<feature type="domain" description="CshA" evidence="3">
    <location>
        <begin position="447"/>
        <end position="558"/>
    </location>
</feature>
<reference evidence="5" key="2">
    <citation type="submission" date="2016-01" db="EMBL/GenBank/DDBJ databases">
        <title>Complete genome sequence of Agromyces aureus AR33T and comparison with related organisms.</title>
        <authorList>
            <person name="Corretto E."/>
            <person name="Antonielli L."/>
            <person name="Sessitsch A."/>
            <person name="Brader G."/>
        </authorList>
    </citation>
    <scope>NUCLEOTIDE SEQUENCE [LARGE SCALE GENOMIC DNA]</scope>
    <source>
        <strain evidence="5">AR33</strain>
    </source>
</reference>
<evidence type="ECO:0000313" key="5">
    <source>
        <dbReference type="Proteomes" id="UP000078437"/>
    </source>
</evidence>
<feature type="domain" description="CshA" evidence="3">
    <location>
        <begin position="965"/>
        <end position="1019"/>
    </location>
</feature>
<feature type="domain" description="CshA" evidence="3">
    <location>
        <begin position="564"/>
        <end position="674"/>
    </location>
</feature>
<feature type="domain" description="CshA" evidence="3">
    <location>
        <begin position="790"/>
        <end position="898"/>
    </location>
</feature>
<dbReference type="Pfam" id="PF19076">
    <property type="entry name" value="CshA_repeat"/>
    <property type="match status" value="6"/>
</dbReference>
<feature type="chain" id="PRO_5008249363" description="CshA domain-containing protein" evidence="2">
    <location>
        <begin position="40"/>
        <end position="1106"/>
    </location>
</feature>
<dbReference type="SUPFAM" id="SSF49478">
    <property type="entry name" value="Cna protein B-type domain"/>
    <property type="match status" value="1"/>
</dbReference>
<dbReference type="EMBL" id="CP013979">
    <property type="protein sequence ID" value="ANJ26148.1"/>
    <property type="molecule type" value="Genomic_DNA"/>
</dbReference>
<accession>A0A191WD67</accession>
<evidence type="ECO:0000259" key="3">
    <source>
        <dbReference type="Pfam" id="PF19076"/>
    </source>
</evidence>
<feature type="region of interest" description="Disordered" evidence="1">
    <location>
        <begin position="1026"/>
        <end position="1059"/>
    </location>
</feature>
<dbReference type="OrthoDB" id="5137684at2"/>
<dbReference type="Gene3D" id="2.60.40.10">
    <property type="entry name" value="Immunoglobulins"/>
    <property type="match status" value="1"/>
</dbReference>
<name>A0A191WD67_9MICO</name>
<dbReference type="GO" id="GO:0005975">
    <property type="term" value="P:carbohydrate metabolic process"/>
    <property type="evidence" value="ECO:0007669"/>
    <property type="project" value="UniProtKB-ARBA"/>
</dbReference>
<feature type="domain" description="CshA" evidence="3">
    <location>
        <begin position="677"/>
        <end position="779"/>
    </location>
</feature>
<feature type="compositionally biased region" description="Pro residues" evidence="1">
    <location>
        <begin position="1026"/>
        <end position="1049"/>
    </location>
</feature>
<gene>
    <name evidence="4" type="ORF">ATC03_04790</name>
</gene>
<proteinExistence type="predicted"/>
<keyword evidence="5" id="KW-1185">Reference proteome</keyword>
<dbReference type="InterPro" id="IPR026395">
    <property type="entry name" value="CshA_fibril"/>
</dbReference>
<dbReference type="KEGG" id="agy:ATC03_04790"/>
<evidence type="ECO:0000313" key="4">
    <source>
        <dbReference type="EMBL" id="ANJ26148.1"/>
    </source>
</evidence>
<dbReference type="InterPro" id="IPR013783">
    <property type="entry name" value="Ig-like_fold"/>
</dbReference>
<evidence type="ECO:0000256" key="2">
    <source>
        <dbReference type="SAM" id="SignalP"/>
    </source>
</evidence>
<organism evidence="4 5">
    <name type="scientific">Agromyces aureus</name>
    <dbReference type="NCBI Taxonomy" id="453304"/>
    <lineage>
        <taxon>Bacteria</taxon>
        <taxon>Bacillati</taxon>
        <taxon>Actinomycetota</taxon>
        <taxon>Actinomycetes</taxon>
        <taxon>Micrococcales</taxon>
        <taxon>Microbacteriaceae</taxon>
        <taxon>Agromyces</taxon>
    </lineage>
</organism>
<keyword evidence="2" id="KW-0732">Signal</keyword>
<reference evidence="4 5" key="1">
    <citation type="journal article" date="2016" name="Int. J. Syst. Evol. Microbiol.">
        <title>Agromyces aureus sp. nov., isolated from the rhizosphere of Salix caprea L. grown in a heavy-metal-contaminated soil.</title>
        <authorList>
            <person name="Corretto E."/>
            <person name="Antonielli L."/>
            <person name="Sessitsch A."/>
            <person name="Compant S."/>
            <person name="Gorfer M."/>
            <person name="Kuffner M."/>
            <person name="Brader G."/>
        </authorList>
    </citation>
    <scope>NUCLEOTIDE SEQUENCE [LARGE SCALE GENOMIC DNA]</scope>
    <source>
        <strain evidence="4 5">AR33</strain>
    </source>
</reference>
<feature type="signal peptide" evidence="2">
    <location>
        <begin position="1"/>
        <end position="39"/>
    </location>
</feature>